<protein>
    <submittedName>
        <fullName evidence="2">Spermidine synthase</fullName>
    </submittedName>
</protein>
<organism evidence="2 3">
    <name type="scientific">Nocardiopsis codii</name>
    <dbReference type="NCBI Taxonomy" id="3065942"/>
    <lineage>
        <taxon>Bacteria</taxon>
        <taxon>Bacillati</taxon>
        <taxon>Actinomycetota</taxon>
        <taxon>Actinomycetes</taxon>
        <taxon>Streptosporangiales</taxon>
        <taxon>Nocardiopsidaceae</taxon>
        <taxon>Nocardiopsis</taxon>
    </lineage>
</organism>
<evidence type="ECO:0000313" key="3">
    <source>
        <dbReference type="Proteomes" id="UP001356095"/>
    </source>
</evidence>
<keyword evidence="1" id="KW-0620">Polyamine biosynthesis</keyword>
<sequence length="245" mass="26684">MNQRIPDTAPSTDFSALEDGAVTLARVTGETGGDLVLRRVGAHYEIYSNGVFLMDTRDGTSEREMVRAGLAALPEGRSRSRVLIGGLGVGFSAREALESPKVSLVDVVELEPQVIAWHDGELGEAAEYVHRDPRCRVHNADIVAWLAAASAKAKPPRYDVICLDTDNGPDWTVVENNNRLYEAAGLEQLTRLMAPGGVLAFWSANEVESFEALLREHFTEVEVMEVTVSHSVPDVVYLVSDPKAP</sequence>
<dbReference type="Gene3D" id="3.40.50.150">
    <property type="entry name" value="Vaccinia Virus protein VP39"/>
    <property type="match status" value="1"/>
</dbReference>
<dbReference type="RefSeq" id="WP_330092869.1">
    <property type="nucleotide sequence ID" value="NZ_JAUZMY010000017.1"/>
</dbReference>
<evidence type="ECO:0000256" key="1">
    <source>
        <dbReference type="ARBA" id="ARBA00023115"/>
    </source>
</evidence>
<dbReference type="PANTHER" id="PTHR43317:SF3">
    <property type="entry name" value="BLR2883 PROTEIN"/>
    <property type="match status" value="1"/>
</dbReference>
<proteinExistence type="predicted"/>
<accession>A0ABU7KA29</accession>
<comment type="caution">
    <text evidence="2">The sequence shown here is derived from an EMBL/GenBank/DDBJ whole genome shotgun (WGS) entry which is preliminary data.</text>
</comment>
<dbReference type="PANTHER" id="PTHR43317">
    <property type="entry name" value="THERMOSPERMINE SYNTHASE ACAULIS5"/>
    <property type="match status" value="1"/>
</dbReference>
<dbReference type="Pfam" id="PF01564">
    <property type="entry name" value="Spermine_synth"/>
    <property type="match status" value="1"/>
</dbReference>
<dbReference type="EMBL" id="JAUZMY010000017">
    <property type="protein sequence ID" value="MEE2039093.1"/>
    <property type="molecule type" value="Genomic_DNA"/>
</dbReference>
<evidence type="ECO:0000313" key="2">
    <source>
        <dbReference type="EMBL" id="MEE2039093.1"/>
    </source>
</evidence>
<gene>
    <name evidence="2" type="ORF">Q8791_17915</name>
</gene>
<dbReference type="CDD" id="cd02440">
    <property type="entry name" value="AdoMet_MTases"/>
    <property type="match status" value="1"/>
</dbReference>
<keyword evidence="3" id="KW-1185">Reference proteome</keyword>
<name>A0ABU7KA29_9ACTN</name>
<dbReference type="InterPro" id="IPR029063">
    <property type="entry name" value="SAM-dependent_MTases_sf"/>
</dbReference>
<reference evidence="2 3" key="1">
    <citation type="submission" date="2023-08" db="EMBL/GenBank/DDBJ databases">
        <authorList>
            <person name="Girao M."/>
            <person name="Carvalho M.F."/>
        </authorList>
    </citation>
    <scope>NUCLEOTIDE SEQUENCE [LARGE SCALE GENOMIC DNA]</scope>
    <source>
        <strain evidence="2 3">CT-R113</strain>
    </source>
</reference>
<dbReference type="Proteomes" id="UP001356095">
    <property type="component" value="Unassembled WGS sequence"/>
</dbReference>
<dbReference type="SUPFAM" id="SSF53335">
    <property type="entry name" value="S-adenosyl-L-methionine-dependent methyltransferases"/>
    <property type="match status" value="1"/>
</dbReference>